<dbReference type="InterPro" id="IPR002890">
    <property type="entry name" value="MG2"/>
</dbReference>
<dbReference type="InterPro" id="IPR011625">
    <property type="entry name" value="A2M_N_BRD"/>
</dbReference>
<evidence type="ECO:0000256" key="1">
    <source>
        <dbReference type="ARBA" id="ARBA00010556"/>
    </source>
</evidence>
<dbReference type="Gene3D" id="2.60.40.1930">
    <property type="match status" value="1"/>
</dbReference>
<dbReference type="CDD" id="cd01100">
    <property type="entry name" value="APPLE_Factor_XI_like"/>
    <property type="match status" value="1"/>
</dbReference>
<evidence type="ECO:0000256" key="2">
    <source>
        <dbReference type="ARBA" id="ARBA00022729"/>
    </source>
</evidence>
<dbReference type="InterPro" id="IPR041203">
    <property type="entry name" value="Bact_A2M_MG5"/>
</dbReference>
<dbReference type="Pfam" id="PF11974">
    <property type="entry name" value="bMG3"/>
    <property type="match status" value="1"/>
</dbReference>
<evidence type="ECO:0000313" key="9">
    <source>
        <dbReference type="EMBL" id="ARJ69297.1"/>
    </source>
</evidence>
<name>A0A1W6CWQ5_9RHOB</name>
<dbReference type="Gene3D" id="3.50.4.10">
    <property type="entry name" value="Hepatocyte Growth Factor"/>
    <property type="match status" value="1"/>
</dbReference>
<dbReference type="Pfam" id="PF17973">
    <property type="entry name" value="bMG10"/>
    <property type="match status" value="1"/>
</dbReference>
<protein>
    <submittedName>
        <fullName evidence="9">Alpha-2-macroglobulin</fullName>
    </submittedName>
</protein>
<sequence length="1849" mass="189771">MRLSDHLRAALACASLILSGAAALAQGAEDGVIPARRIVLDADTDLPGGDLAQVFNTTASACAALCLGNSDCTALTYNTKARSCFPKGSGAGEAQAFMGALSGHVLTPAPEAAGAEAGRLAAAAGWLTPADRRTAREQAESLGTLYPGTGEDVQALRDRAAEAGASGDAEAVMRWTGAAAALSDAPADWLSLAQALASAADADNGTEAQRRAAMAAAVNAYARDPGPAGEALMMWAAQAEKQGRGSAGLKALRQAAAADAQNGALAERVEAFAGRFGFRVEENRVDAEAPQPRACVVMSEDLAPGADYRSFVALPDRTLAVEAEGRQLCVSGVTHGQQVQITLRKGLPAASGEALDKDVPVSFYIRDRAPLARFAGRAYVLPAGGDQAVTLRSVNADKVALTLYRMSDRMIVDALRQDIFGQPLSGSNTDDFTGHMGVQVWKGEADIAPGAGGGPRKMNEETATRLDIGKAAGPLLPGVYALTAAIPGADAERSPATTQWFMISDLGLTSYSGTDGLTVAVRGLSDAAARPGVQVQLISRGNAVLATAATDADGIAHFDAGMTRGTDAAAPAMVTATAMKGDAVADTTFLSLGEPEFDLSDRGVEGQPPAPPIDIFATTDRGAYRAGETVHATILARDDRVHALDGLPLTAVISRPDGVEALRQLVPAAGDGGHVLDWPIPATAPRGTWRIDLRVEKDGPDLATLRVLVEDFRPERIDLALDLPPAPLPAGAPLTAGLAARWLYGAPGADLPVEGELRIAPAKAVPGWDGYRFGRHDAEDQASVTTLDAGTTDAEGRFTAAIPVPAALSGASQPMEATFVMSVREGAGRPVERRETRLAMPARPVIGIKPAFDGGAVAEGAEAGFGLIALGPDAKPVAARASWVLNKVTTDYQWFAIDGTWNWEPVTTRARVDGGEVQITADPASLSLPVQWGEYELVVRTAEGAESAVLFSAGWGAASAGSETPDRLRVTLDKPAYRAGETAQVRLEAAAEGTALVSVLSNRVIALRAVPVRAGANTIDLPVTDEWGAGVYVTVSAIRPVGRDAADAGHAPIRTLGLAYAAVDPGARKLDARIEAPAETTPRGEAKVRLTVAGAQAGQTVHATIAAVDQGILNLTAFRSPDPDGHYFGQRRLGVGLRDLYGRLILPSGAANGAIRSGGSDAGPQQAAPPPTEKLMAWFSGPVTLGADGAAEVTVPLPDFNGEVRLMAVAWTADAVGQAEAAMAVRDPVVMTVTAPAFLAPGDEAQVSLALAHVAGPAGAVGLTAESLPGEGPGAPTLGLAGLPAEVTVKDKARGTASLTITAPEAEGIAHLRLSAALPGGGPVVTKDLAITVERQDPSITRSTRLTLGPAQAQTVDPASLGDFRPGTGRAVLTSGAFAQFDLGAAVERLESYPYGCTEQLASGAMPQLYLAGLMPDAAPVDPAAPTRDVDQAIATILTRQTSAGGFGLWSAEDGDRWLDAYVTDFLSRARAAGHAVPDEAFRRALANLQNNLNAASDPQYADAADNAALAYAAYVLAREHAAVISDLRYYADTGAAAFATPMAAAQLGAALAAYGDTARADRLFRAAQERLKDAATGDDKGHVRADYGTALRDVAGTLALAAEAGSKAVDQTAAATTLSALIAARQAEGGALSTQEAVWAVLAGHALQAGPSALTIGGAPAAGGVTALGDPAAAGPVALQNTGSRPLDVTLSATAVPAAPAPAGGTAWTITRRYFTPDGTPADPAQLAQGTRLVAVIKVRGAGEGGGRLMVTDPLPAGFEIDNPSLVASGELAGLSWLDGLTETEMTEFRQDRFAAAVSRSDGQPFTLAYRLRAVAAGRFAHPAATVEDMYRPERRGWTDSGAVTITP</sequence>
<dbReference type="Pfam" id="PF00207">
    <property type="entry name" value="A2M"/>
    <property type="match status" value="1"/>
</dbReference>
<dbReference type="InterPro" id="IPR047565">
    <property type="entry name" value="Alpha-macroglob_thiol-ester_cl"/>
</dbReference>
<evidence type="ECO:0000259" key="7">
    <source>
        <dbReference type="SMART" id="SM01359"/>
    </source>
</evidence>
<dbReference type="PANTHER" id="PTHR40094">
    <property type="entry name" value="ALPHA-2-MACROGLOBULIN HOMOLOG"/>
    <property type="match status" value="1"/>
</dbReference>
<reference evidence="9 10" key="1">
    <citation type="submission" date="2017-03" db="EMBL/GenBank/DDBJ databases">
        <title>Genome sequence of Paracoccus contaminans isolated from a water microcosm.</title>
        <authorList>
            <person name="Aurass P."/>
            <person name="Karste S."/>
            <person name="Trost E."/>
            <person name="Glaeser S.P."/>
            <person name="Kaempfer P."/>
            <person name="Flieger A."/>
        </authorList>
    </citation>
    <scope>NUCLEOTIDE SEQUENCE [LARGE SCALE GENOMIC DNA]</scope>
    <source>
        <strain evidence="10">RKI 16-01929T\LMG 29738T\CCM 8701T\CIP 111112T</strain>
    </source>
</reference>
<dbReference type="SMART" id="SM01359">
    <property type="entry name" value="A2M_N_2"/>
    <property type="match status" value="1"/>
</dbReference>
<dbReference type="InterPro" id="IPR026284">
    <property type="entry name" value="A2MG_proteobact"/>
</dbReference>
<evidence type="ECO:0000259" key="8">
    <source>
        <dbReference type="SMART" id="SM01360"/>
    </source>
</evidence>
<dbReference type="InterPro" id="IPR051802">
    <property type="entry name" value="YfhM-like"/>
</dbReference>
<keyword evidence="3" id="KW-0677">Repeat</keyword>
<dbReference type="InterPro" id="IPR003609">
    <property type="entry name" value="Pan_app"/>
</dbReference>
<dbReference type="SMART" id="SM01360">
    <property type="entry name" value="A2M"/>
    <property type="match status" value="1"/>
</dbReference>
<evidence type="ECO:0000313" key="10">
    <source>
        <dbReference type="Proteomes" id="UP000193017"/>
    </source>
</evidence>
<dbReference type="InterPro" id="IPR011626">
    <property type="entry name" value="Alpha-macroglobulin_TED"/>
</dbReference>
<evidence type="ECO:0000259" key="6">
    <source>
        <dbReference type="SMART" id="SM00223"/>
    </source>
</evidence>
<evidence type="ECO:0000256" key="3">
    <source>
        <dbReference type="ARBA" id="ARBA00022737"/>
    </source>
</evidence>
<dbReference type="SMART" id="SM00223">
    <property type="entry name" value="APPLE"/>
    <property type="match status" value="1"/>
</dbReference>
<feature type="domain" description="Apple" evidence="6">
    <location>
        <begin position="39"/>
        <end position="109"/>
    </location>
</feature>
<dbReference type="Gene3D" id="1.50.10.20">
    <property type="match status" value="1"/>
</dbReference>
<dbReference type="InterPro" id="IPR000177">
    <property type="entry name" value="Apple"/>
</dbReference>
<comment type="similarity">
    <text evidence="1">Belongs to the protease inhibitor I39 (alpha-2-macroglobulin) family. Bacterial alpha-2-macroglobulin subfamily.</text>
</comment>
<dbReference type="STRING" id="1945662.B0A89_06305"/>
<dbReference type="GO" id="GO:0004866">
    <property type="term" value="F:endopeptidase inhibitor activity"/>
    <property type="evidence" value="ECO:0007669"/>
    <property type="project" value="InterPro"/>
</dbReference>
<dbReference type="PIRSF" id="PIRSF038980">
    <property type="entry name" value="A2M_bac"/>
    <property type="match status" value="1"/>
</dbReference>
<accession>A0A1W6CWQ5</accession>
<dbReference type="OrthoDB" id="9767116at2"/>
<dbReference type="InterPro" id="IPR001599">
    <property type="entry name" value="Macroglobln_a2"/>
</dbReference>
<evidence type="ECO:0000256" key="4">
    <source>
        <dbReference type="ARBA" id="ARBA00023157"/>
    </source>
</evidence>
<dbReference type="PANTHER" id="PTHR40094:SF1">
    <property type="entry name" value="UBIQUITIN DOMAIN-CONTAINING PROTEIN"/>
    <property type="match status" value="1"/>
</dbReference>
<dbReference type="Proteomes" id="UP000193017">
    <property type="component" value="Chromosome"/>
</dbReference>
<dbReference type="Pfam" id="PF17972">
    <property type="entry name" value="bMG5"/>
    <property type="match status" value="1"/>
</dbReference>
<dbReference type="SUPFAM" id="SSF48239">
    <property type="entry name" value="Terpenoid cyclases/Protein prenyltransferases"/>
    <property type="match status" value="1"/>
</dbReference>
<dbReference type="GO" id="GO:0006508">
    <property type="term" value="P:proteolysis"/>
    <property type="evidence" value="ECO:0007669"/>
    <property type="project" value="InterPro"/>
</dbReference>
<keyword evidence="4" id="KW-1015">Disulfide bond</keyword>
<dbReference type="InterPro" id="IPR021868">
    <property type="entry name" value="Alpha_2_Macroglob_MG3"/>
</dbReference>
<dbReference type="CDD" id="cd02891">
    <property type="entry name" value="A2M_like"/>
    <property type="match status" value="1"/>
</dbReference>
<dbReference type="Pfam" id="PF00024">
    <property type="entry name" value="PAN_1"/>
    <property type="match status" value="1"/>
</dbReference>
<dbReference type="InterPro" id="IPR041462">
    <property type="entry name" value="Bact_A2M_MG6"/>
</dbReference>
<dbReference type="GO" id="GO:0005615">
    <property type="term" value="C:extracellular space"/>
    <property type="evidence" value="ECO:0007669"/>
    <property type="project" value="InterPro"/>
</dbReference>
<keyword evidence="2 5" id="KW-0732">Signal</keyword>
<feature type="domain" description="Alpha-2-macroglobulin" evidence="8">
    <location>
        <begin position="1177"/>
        <end position="1265"/>
    </location>
</feature>
<evidence type="ECO:0000256" key="5">
    <source>
        <dbReference type="SAM" id="SignalP"/>
    </source>
</evidence>
<feature type="signal peptide" evidence="5">
    <location>
        <begin position="1"/>
        <end position="25"/>
    </location>
</feature>
<dbReference type="RefSeq" id="WP_085377413.1">
    <property type="nucleotide sequence ID" value="NZ_CP020612.1"/>
</dbReference>
<feature type="domain" description="Alpha-2-macroglobulin bait region" evidence="7">
    <location>
        <begin position="968"/>
        <end position="1115"/>
    </location>
</feature>
<dbReference type="Pfam" id="PF17962">
    <property type="entry name" value="bMG6"/>
    <property type="match status" value="1"/>
</dbReference>
<dbReference type="InterPro" id="IPR008930">
    <property type="entry name" value="Terpenoid_cyclase/PrenylTrfase"/>
</dbReference>
<dbReference type="Pfam" id="PF01835">
    <property type="entry name" value="MG2"/>
    <property type="match status" value="1"/>
</dbReference>
<feature type="chain" id="PRO_5012506739" evidence="5">
    <location>
        <begin position="26"/>
        <end position="1849"/>
    </location>
</feature>
<dbReference type="EMBL" id="CP020612">
    <property type="protein sequence ID" value="ARJ69297.1"/>
    <property type="molecule type" value="Genomic_DNA"/>
</dbReference>
<dbReference type="Pfam" id="PF07678">
    <property type="entry name" value="TED_complement"/>
    <property type="match status" value="1"/>
</dbReference>
<dbReference type="InterPro" id="IPR041246">
    <property type="entry name" value="Bact_MG10"/>
</dbReference>
<keyword evidence="10" id="KW-1185">Reference proteome</keyword>
<proteinExistence type="inferred from homology"/>
<gene>
    <name evidence="9" type="ORF">B0A89_06305</name>
</gene>
<dbReference type="SMART" id="SM01419">
    <property type="entry name" value="Thiol-ester_cl"/>
    <property type="match status" value="1"/>
</dbReference>
<dbReference type="Pfam" id="PF07703">
    <property type="entry name" value="A2M_BRD"/>
    <property type="match status" value="1"/>
</dbReference>
<dbReference type="KEGG" id="pcon:B0A89_06305"/>
<organism evidence="9 10">
    <name type="scientific">Paracoccus contaminans</name>
    <dbReference type="NCBI Taxonomy" id="1945662"/>
    <lineage>
        <taxon>Bacteria</taxon>
        <taxon>Pseudomonadati</taxon>
        <taxon>Pseudomonadota</taxon>
        <taxon>Alphaproteobacteria</taxon>
        <taxon>Rhodobacterales</taxon>
        <taxon>Paracoccaceae</taxon>
        <taxon>Paracoccus</taxon>
    </lineage>
</organism>